<evidence type="ECO:0000313" key="5">
    <source>
        <dbReference type="Proteomes" id="UP000472727"/>
    </source>
</evidence>
<organism evidence="2 7">
    <name type="scientific">Orbilia oligospora</name>
    <name type="common">Nematode-trapping fungus</name>
    <name type="synonym">Arthrobotrys oligospora</name>
    <dbReference type="NCBI Taxonomy" id="2813651"/>
    <lineage>
        <taxon>Eukaryota</taxon>
        <taxon>Fungi</taxon>
        <taxon>Dikarya</taxon>
        <taxon>Ascomycota</taxon>
        <taxon>Pezizomycotina</taxon>
        <taxon>Orbiliomycetes</taxon>
        <taxon>Orbiliales</taxon>
        <taxon>Orbiliaceae</taxon>
        <taxon>Orbilia</taxon>
    </lineage>
</organism>
<gene>
    <name evidence="3" type="ORF">TWF106_005987</name>
    <name evidence="4" type="ORF">TWF191_005228</name>
    <name evidence="2" type="ORF">TWF679_009081</name>
</gene>
<dbReference type="Proteomes" id="UP000472727">
    <property type="component" value="Unassembled WGS sequence"/>
</dbReference>
<dbReference type="Proteomes" id="UP000483672">
    <property type="component" value="Unassembled WGS sequence"/>
</dbReference>
<proteinExistence type="predicted"/>
<feature type="region of interest" description="Disordered" evidence="1">
    <location>
        <begin position="136"/>
        <end position="194"/>
    </location>
</feature>
<dbReference type="AlphaFoldDB" id="A0A6G1ME35"/>
<dbReference type="EMBL" id="WIWS01000028">
    <property type="protein sequence ID" value="KAF3221702.1"/>
    <property type="molecule type" value="Genomic_DNA"/>
</dbReference>
<dbReference type="EMBL" id="WIPF01000027">
    <property type="protein sequence ID" value="KAF3225524.1"/>
    <property type="molecule type" value="Genomic_DNA"/>
</dbReference>
<accession>A0A6G1ME35</accession>
<feature type="compositionally biased region" description="Acidic residues" evidence="1">
    <location>
        <begin position="137"/>
        <end position="146"/>
    </location>
</feature>
<sequence>MPYQALDSLLLYRPLRSRLTPPPPQSPTLIKRLGISQSDIDIHISILQRHLQSNETRYRVHHENIRAVIRDLRNGIAGEYYQRGERRRMCDLVLYHKFLKIYPVWMETWFYLPTACYQRRVLRGNYATLAAIVREGNDDDDDDDDDKPAGKNNEEKGKEKEKGNNKEKGSNKDKGGNMEEGNNNHASSPHAIVPLQRIDRRVYEEIALEKPVLQHYLPYPSSSPIP</sequence>
<dbReference type="Proteomes" id="UP000614610">
    <property type="component" value="Unassembled WGS sequence"/>
</dbReference>
<protein>
    <submittedName>
        <fullName evidence="2">Uncharacterized protein</fullName>
    </submittedName>
</protein>
<dbReference type="OrthoDB" id="5399950at2759"/>
<evidence type="ECO:0000313" key="3">
    <source>
        <dbReference type="EMBL" id="KAF3221702.1"/>
    </source>
</evidence>
<comment type="caution">
    <text evidence="2">The sequence shown here is derived from an EMBL/GenBank/DDBJ whole genome shotgun (WGS) entry which is preliminary data.</text>
</comment>
<evidence type="ECO:0000313" key="6">
    <source>
        <dbReference type="Proteomes" id="UP000483672"/>
    </source>
</evidence>
<evidence type="ECO:0000313" key="7">
    <source>
        <dbReference type="Proteomes" id="UP000614610"/>
    </source>
</evidence>
<reference evidence="5 6" key="1">
    <citation type="submission" date="2019-06" db="EMBL/GenBank/DDBJ databases">
        <authorList>
            <person name="Palmer J.M."/>
        </authorList>
    </citation>
    <scope>NUCLEOTIDE SEQUENCE</scope>
    <source>
        <strain evidence="3 5">TWF106</strain>
        <strain evidence="4 6">TWF191</strain>
        <strain evidence="2">TWF679</strain>
    </source>
</reference>
<evidence type="ECO:0000313" key="2">
    <source>
        <dbReference type="EMBL" id="KAF3205899.1"/>
    </source>
</evidence>
<name>A0A6G1ME35_ORBOL</name>
<dbReference type="EMBL" id="WIWT01000061">
    <property type="protein sequence ID" value="KAF3205899.1"/>
    <property type="molecule type" value="Genomic_DNA"/>
</dbReference>
<feature type="compositionally biased region" description="Basic and acidic residues" evidence="1">
    <location>
        <begin position="147"/>
        <end position="177"/>
    </location>
</feature>
<evidence type="ECO:0000256" key="1">
    <source>
        <dbReference type="SAM" id="MobiDB-lite"/>
    </source>
</evidence>
<evidence type="ECO:0000313" key="4">
    <source>
        <dbReference type="EMBL" id="KAF3225524.1"/>
    </source>
</evidence>